<evidence type="ECO:0000313" key="6">
    <source>
        <dbReference type="EMBL" id="KAK4878293.1"/>
    </source>
</evidence>
<dbReference type="PROSITE" id="PS50076">
    <property type="entry name" value="DNAJ_2"/>
    <property type="match status" value="1"/>
</dbReference>
<evidence type="ECO:0000256" key="2">
    <source>
        <dbReference type="PROSITE-ProRule" id="PRU00176"/>
    </source>
</evidence>
<dbReference type="InterPro" id="IPR035979">
    <property type="entry name" value="RBD_domain_sf"/>
</dbReference>
<dbReference type="PRINTS" id="PR00625">
    <property type="entry name" value="JDOMAIN"/>
</dbReference>
<feature type="region of interest" description="Disordered" evidence="3">
    <location>
        <begin position="45"/>
        <end position="153"/>
    </location>
</feature>
<dbReference type="InterPro" id="IPR018253">
    <property type="entry name" value="DnaJ_domain_CS"/>
</dbReference>
<dbReference type="PANTHER" id="PTHR44873:SF1">
    <property type="entry name" value="DNAJ HOMOLOG SUBFAMILY C MEMBER 30, MITOCHONDRIAL"/>
    <property type="match status" value="1"/>
</dbReference>
<dbReference type="AlphaFoldDB" id="A0AAN7SNF7"/>
<name>A0AAN7SNF7_9COLE</name>
<reference evidence="7" key="1">
    <citation type="submission" date="2023-01" db="EMBL/GenBank/DDBJ databases">
        <title>Key to firefly adult light organ development and bioluminescence: homeobox transcription factors regulate luciferase expression and transportation to peroxisome.</title>
        <authorList>
            <person name="Fu X."/>
        </authorList>
    </citation>
    <scope>NUCLEOTIDE SEQUENCE [LARGE SCALE GENOMIC DNA]</scope>
</reference>
<organism evidence="6 7">
    <name type="scientific">Aquatica leii</name>
    <dbReference type="NCBI Taxonomy" id="1421715"/>
    <lineage>
        <taxon>Eukaryota</taxon>
        <taxon>Metazoa</taxon>
        <taxon>Ecdysozoa</taxon>
        <taxon>Arthropoda</taxon>
        <taxon>Hexapoda</taxon>
        <taxon>Insecta</taxon>
        <taxon>Pterygota</taxon>
        <taxon>Neoptera</taxon>
        <taxon>Endopterygota</taxon>
        <taxon>Coleoptera</taxon>
        <taxon>Polyphaga</taxon>
        <taxon>Elateriformia</taxon>
        <taxon>Elateroidea</taxon>
        <taxon>Lampyridae</taxon>
        <taxon>Luciolinae</taxon>
        <taxon>Aquatica</taxon>
    </lineage>
</organism>
<evidence type="ECO:0000313" key="7">
    <source>
        <dbReference type="Proteomes" id="UP001353858"/>
    </source>
</evidence>
<feature type="domain" description="J" evidence="4">
    <location>
        <begin position="207"/>
        <end position="272"/>
    </location>
</feature>
<dbReference type="PANTHER" id="PTHR44873">
    <property type="entry name" value="DNAJ HOMOLOG SUBFAMILY C MEMBER 30, MITOCHONDRIAL"/>
    <property type="match status" value="1"/>
</dbReference>
<comment type="caution">
    <text evidence="6">The sequence shown here is derived from an EMBL/GenBank/DDBJ whole genome shotgun (WGS) entry which is preliminary data.</text>
</comment>
<dbReference type="SUPFAM" id="SSF46565">
    <property type="entry name" value="Chaperone J-domain"/>
    <property type="match status" value="1"/>
</dbReference>
<dbReference type="Proteomes" id="UP001353858">
    <property type="component" value="Unassembled WGS sequence"/>
</dbReference>
<evidence type="ECO:0000256" key="3">
    <source>
        <dbReference type="SAM" id="MobiDB-lite"/>
    </source>
</evidence>
<dbReference type="Gene3D" id="3.30.70.330">
    <property type="match status" value="1"/>
</dbReference>
<dbReference type="GO" id="GO:0003723">
    <property type="term" value="F:RNA binding"/>
    <property type="evidence" value="ECO:0007669"/>
    <property type="project" value="UniProtKB-UniRule"/>
</dbReference>
<evidence type="ECO:0000256" key="1">
    <source>
        <dbReference type="ARBA" id="ARBA00022884"/>
    </source>
</evidence>
<evidence type="ECO:0008006" key="8">
    <source>
        <dbReference type="Google" id="ProtNLM"/>
    </source>
</evidence>
<accession>A0AAN7SNF7</accession>
<evidence type="ECO:0000259" key="4">
    <source>
        <dbReference type="PROSITE" id="PS50076"/>
    </source>
</evidence>
<feature type="compositionally biased region" description="Gly residues" evidence="3">
    <location>
        <begin position="113"/>
        <end position="126"/>
    </location>
</feature>
<protein>
    <recommendedName>
        <fullName evidence="8">J domain-containing protein</fullName>
    </recommendedName>
</protein>
<evidence type="ECO:0000259" key="5">
    <source>
        <dbReference type="PROSITE" id="PS50102"/>
    </source>
</evidence>
<dbReference type="InterPro" id="IPR053025">
    <property type="entry name" value="Mito_ATP_Synthase-Asso"/>
</dbReference>
<dbReference type="PROSITE" id="PS50102">
    <property type="entry name" value="RRM"/>
    <property type="match status" value="1"/>
</dbReference>
<dbReference type="CDD" id="cd06257">
    <property type="entry name" value="DnaJ"/>
    <property type="match status" value="1"/>
</dbReference>
<dbReference type="SUPFAM" id="SSF54928">
    <property type="entry name" value="RNA-binding domain, RBD"/>
    <property type="match status" value="1"/>
</dbReference>
<dbReference type="InterPro" id="IPR001623">
    <property type="entry name" value="DnaJ_domain"/>
</dbReference>
<dbReference type="PROSITE" id="PS00636">
    <property type="entry name" value="DNAJ_1"/>
    <property type="match status" value="1"/>
</dbReference>
<sequence length="387" mass="43666">MDKETDKFKGFCYVEFDTVEDLEVAVGMDGHVDVEGQEIKIDVADGKKNDKGGGFYKNRGNHGGFRGGRSGDHRSFEDFDRRGGGAGNRGGFTERDRGGHRGNYGNFGEDNWGRGGNRQGGGGANYGGRNRQERKPFNDDSSNSIPEVLDTSGRPKLKLQPRTVSVPMNSVAETSQTSKKKKCQEMLSANTFRSLRNFSVTRACGRNHYDSLGITPSATQADIKDAYYKLSMLYHPDKTASSTNSVQKFRDITEAYEVLGNARLRKLYDKGVTGVSGSTEDVTHKFYKSREKRTRPPMTGRTPIYDFDEWSRQHYSATFMQDKERKRQYNLHKNAETTQTHNIEMGRIIFLMAIVFGFIIYQSSESRSLDRPFIRHSSENQLGNKTK</sequence>
<feature type="domain" description="RRM" evidence="5">
    <location>
        <begin position="1"/>
        <end position="46"/>
    </location>
</feature>
<feature type="compositionally biased region" description="Basic and acidic residues" evidence="3">
    <location>
        <begin position="69"/>
        <end position="83"/>
    </location>
</feature>
<dbReference type="InterPro" id="IPR036869">
    <property type="entry name" value="J_dom_sf"/>
</dbReference>
<dbReference type="InterPro" id="IPR000504">
    <property type="entry name" value="RRM_dom"/>
</dbReference>
<keyword evidence="1 2" id="KW-0694">RNA-binding</keyword>
<dbReference type="EMBL" id="JARPUR010000004">
    <property type="protein sequence ID" value="KAK4878293.1"/>
    <property type="molecule type" value="Genomic_DNA"/>
</dbReference>
<dbReference type="Pfam" id="PF00076">
    <property type="entry name" value="RRM_1"/>
    <property type="match status" value="1"/>
</dbReference>
<dbReference type="InterPro" id="IPR012677">
    <property type="entry name" value="Nucleotide-bd_a/b_plait_sf"/>
</dbReference>
<dbReference type="Gene3D" id="1.10.287.110">
    <property type="entry name" value="DnaJ domain"/>
    <property type="match status" value="1"/>
</dbReference>
<proteinExistence type="predicted"/>
<dbReference type="Pfam" id="PF00226">
    <property type="entry name" value="DnaJ"/>
    <property type="match status" value="1"/>
</dbReference>
<gene>
    <name evidence="6" type="ORF">RN001_010799</name>
</gene>
<keyword evidence="7" id="KW-1185">Reference proteome</keyword>
<dbReference type="SMART" id="SM00271">
    <property type="entry name" value="DnaJ"/>
    <property type="match status" value="1"/>
</dbReference>